<keyword evidence="1" id="KW-0472">Membrane</keyword>
<feature type="transmembrane region" description="Helical" evidence="1">
    <location>
        <begin position="21"/>
        <end position="41"/>
    </location>
</feature>
<sequence>MSFRDAWRRIGAGGWRLWRVGLRWLVFSFFSSYFSFLFLSVGCMSRGIACRVLRGVYYNCYSYA</sequence>
<protein>
    <submittedName>
        <fullName evidence="2">Uncharacterized protein</fullName>
    </submittedName>
</protein>
<keyword evidence="1" id="KW-0812">Transmembrane</keyword>
<evidence type="ECO:0000313" key="2">
    <source>
        <dbReference type="EMBL" id="KAL2820793.1"/>
    </source>
</evidence>
<reference evidence="2 3" key="1">
    <citation type="submission" date="2024-07" db="EMBL/GenBank/DDBJ databases">
        <title>Section-level genome sequencing and comparative genomics of Aspergillus sections Usti and Cavernicolus.</title>
        <authorList>
            <consortium name="Lawrence Berkeley National Laboratory"/>
            <person name="Nybo J.L."/>
            <person name="Vesth T.C."/>
            <person name="Theobald S."/>
            <person name="Frisvad J.C."/>
            <person name="Larsen T.O."/>
            <person name="Kjaerboelling I."/>
            <person name="Rothschild-Mancinelli K."/>
            <person name="Lyhne E.K."/>
            <person name="Kogle M.E."/>
            <person name="Barry K."/>
            <person name="Clum A."/>
            <person name="Na H."/>
            <person name="Ledsgaard L."/>
            <person name="Lin J."/>
            <person name="Lipzen A."/>
            <person name="Kuo A."/>
            <person name="Riley R."/>
            <person name="Mondo S."/>
            <person name="LaButti K."/>
            <person name="Haridas S."/>
            <person name="Pangalinan J."/>
            <person name="Salamov A.A."/>
            <person name="Simmons B.A."/>
            <person name="Magnuson J.K."/>
            <person name="Chen J."/>
            <person name="Drula E."/>
            <person name="Henrissat B."/>
            <person name="Wiebenga A."/>
            <person name="Lubbers R.J."/>
            <person name="Gomes A.C."/>
            <person name="Makela M.R."/>
            <person name="Stajich J."/>
            <person name="Grigoriev I.V."/>
            <person name="Mortensen U.H."/>
            <person name="De vries R.P."/>
            <person name="Baker S.E."/>
            <person name="Andersen M.R."/>
        </authorList>
    </citation>
    <scope>NUCLEOTIDE SEQUENCE [LARGE SCALE GENOMIC DNA]</scope>
    <source>
        <strain evidence="2 3">CBS 600.67</strain>
    </source>
</reference>
<comment type="caution">
    <text evidence="2">The sequence shown here is derived from an EMBL/GenBank/DDBJ whole genome shotgun (WGS) entry which is preliminary data.</text>
</comment>
<name>A0ABR4HZ58_9EURO</name>
<evidence type="ECO:0000256" key="1">
    <source>
        <dbReference type="SAM" id="Phobius"/>
    </source>
</evidence>
<accession>A0ABR4HZ58</accession>
<keyword evidence="3" id="KW-1185">Reference proteome</keyword>
<gene>
    <name evidence="2" type="ORF">BDW59DRAFT_150531</name>
</gene>
<dbReference type="EMBL" id="JBFXLS010000068">
    <property type="protein sequence ID" value="KAL2820793.1"/>
    <property type="molecule type" value="Genomic_DNA"/>
</dbReference>
<keyword evidence="1" id="KW-1133">Transmembrane helix</keyword>
<evidence type="ECO:0000313" key="3">
    <source>
        <dbReference type="Proteomes" id="UP001610335"/>
    </source>
</evidence>
<organism evidence="2 3">
    <name type="scientific">Aspergillus cavernicola</name>
    <dbReference type="NCBI Taxonomy" id="176166"/>
    <lineage>
        <taxon>Eukaryota</taxon>
        <taxon>Fungi</taxon>
        <taxon>Dikarya</taxon>
        <taxon>Ascomycota</taxon>
        <taxon>Pezizomycotina</taxon>
        <taxon>Eurotiomycetes</taxon>
        <taxon>Eurotiomycetidae</taxon>
        <taxon>Eurotiales</taxon>
        <taxon>Aspergillaceae</taxon>
        <taxon>Aspergillus</taxon>
        <taxon>Aspergillus subgen. Nidulantes</taxon>
    </lineage>
</organism>
<proteinExistence type="predicted"/>
<dbReference type="Proteomes" id="UP001610335">
    <property type="component" value="Unassembled WGS sequence"/>
</dbReference>